<gene>
    <name evidence="1" type="ORF">HPLM_LOCUS18185</name>
</gene>
<evidence type="ECO:0000313" key="3">
    <source>
        <dbReference type="WBParaSite" id="HPLM_0001819401-mRNA-1"/>
    </source>
</evidence>
<dbReference type="OrthoDB" id="5901927at2759"/>
<name>A0A0N4X1J5_HAEPC</name>
<evidence type="ECO:0000313" key="2">
    <source>
        <dbReference type="Proteomes" id="UP000268014"/>
    </source>
</evidence>
<dbReference type="Proteomes" id="UP000268014">
    <property type="component" value="Unassembled WGS sequence"/>
</dbReference>
<reference evidence="1 2" key="2">
    <citation type="submission" date="2018-11" db="EMBL/GenBank/DDBJ databases">
        <authorList>
            <consortium name="Pathogen Informatics"/>
        </authorList>
    </citation>
    <scope>NUCLEOTIDE SEQUENCE [LARGE SCALE GENOMIC DNA]</scope>
    <source>
        <strain evidence="1 2">MHpl1</strain>
    </source>
</reference>
<reference evidence="3" key="1">
    <citation type="submission" date="2017-02" db="UniProtKB">
        <authorList>
            <consortium name="WormBaseParasite"/>
        </authorList>
    </citation>
    <scope>IDENTIFICATION</scope>
</reference>
<protein>
    <submittedName>
        <fullName evidence="3">RNA-directed DNA polymerase, eukaryota, reverse transcriptase zinc-binding domain protein</fullName>
    </submittedName>
</protein>
<dbReference type="AlphaFoldDB" id="A0A0N4X1J5"/>
<evidence type="ECO:0000313" key="1">
    <source>
        <dbReference type="EMBL" id="VDO69508.1"/>
    </source>
</evidence>
<accession>A0A0N4X1J5</accession>
<organism evidence="3">
    <name type="scientific">Haemonchus placei</name>
    <name type="common">Barber's pole worm</name>
    <dbReference type="NCBI Taxonomy" id="6290"/>
    <lineage>
        <taxon>Eukaryota</taxon>
        <taxon>Metazoa</taxon>
        <taxon>Ecdysozoa</taxon>
        <taxon>Nematoda</taxon>
        <taxon>Chromadorea</taxon>
        <taxon>Rhabditida</taxon>
        <taxon>Rhabditina</taxon>
        <taxon>Rhabditomorpha</taxon>
        <taxon>Strongyloidea</taxon>
        <taxon>Trichostrongylidae</taxon>
        <taxon>Haemonchus</taxon>
    </lineage>
</organism>
<sequence length="127" mass="14641">MEYEIGKLICRYLDSMSPMLAWQSETLGSKRTYDHSNDINCLSWIKVAGKVGGLTSIRVINSTTLAILLRWDYSDWSGVPIKNMLSNLKLKGYQEGKRKRKSIEPDAIFELNFLIQVRIGWMGMLMY</sequence>
<proteinExistence type="predicted"/>
<dbReference type="EMBL" id="UZAF01020398">
    <property type="protein sequence ID" value="VDO69508.1"/>
    <property type="molecule type" value="Genomic_DNA"/>
</dbReference>
<keyword evidence="2" id="KW-1185">Reference proteome</keyword>
<dbReference type="WBParaSite" id="HPLM_0001819401-mRNA-1">
    <property type="protein sequence ID" value="HPLM_0001819401-mRNA-1"/>
    <property type="gene ID" value="HPLM_0001819401"/>
</dbReference>